<evidence type="ECO:0000313" key="1">
    <source>
        <dbReference type="EMBL" id="KAI7735570.1"/>
    </source>
</evidence>
<proteinExistence type="predicted"/>
<comment type="caution">
    <text evidence="1">The sequence shown here is derived from an EMBL/GenBank/DDBJ whole genome shotgun (WGS) entry which is preliminary data.</text>
</comment>
<gene>
    <name evidence="1" type="ORF">M8C21_011859</name>
</gene>
<protein>
    <submittedName>
        <fullName evidence="1">Uncharacterized protein</fullName>
    </submittedName>
</protein>
<dbReference type="EMBL" id="JAMZMK010009467">
    <property type="protein sequence ID" value="KAI7735570.1"/>
    <property type="molecule type" value="Genomic_DNA"/>
</dbReference>
<keyword evidence="2" id="KW-1185">Reference proteome</keyword>
<feature type="non-terminal residue" evidence="1">
    <location>
        <position position="1"/>
    </location>
</feature>
<accession>A0AAD5C5U2</accession>
<sequence>IEIEEVNNEIMTMLIFLQLKYHLEFQGLGICFYVVPKKVQQLQIILKLKHVEQLYIANDLRNLPVAIYRPHVSSIKETLY</sequence>
<name>A0AAD5C5U2_AMBAR</name>
<dbReference type="AlphaFoldDB" id="A0AAD5C5U2"/>
<reference evidence="1" key="1">
    <citation type="submission" date="2022-06" db="EMBL/GenBank/DDBJ databases">
        <title>Uncovering the hologenomic basis of an extraordinary plant invasion.</title>
        <authorList>
            <person name="Bieker V.C."/>
            <person name="Martin M.D."/>
            <person name="Gilbert T."/>
            <person name="Hodgins K."/>
            <person name="Battlay P."/>
            <person name="Petersen B."/>
            <person name="Wilson J."/>
        </authorList>
    </citation>
    <scope>NUCLEOTIDE SEQUENCE</scope>
    <source>
        <strain evidence="1">AA19_3_7</strain>
        <tissue evidence="1">Leaf</tissue>
    </source>
</reference>
<evidence type="ECO:0000313" key="2">
    <source>
        <dbReference type="Proteomes" id="UP001206925"/>
    </source>
</evidence>
<organism evidence="1 2">
    <name type="scientific">Ambrosia artemisiifolia</name>
    <name type="common">Common ragweed</name>
    <dbReference type="NCBI Taxonomy" id="4212"/>
    <lineage>
        <taxon>Eukaryota</taxon>
        <taxon>Viridiplantae</taxon>
        <taxon>Streptophyta</taxon>
        <taxon>Embryophyta</taxon>
        <taxon>Tracheophyta</taxon>
        <taxon>Spermatophyta</taxon>
        <taxon>Magnoliopsida</taxon>
        <taxon>eudicotyledons</taxon>
        <taxon>Gunneridae</taxon>
        <taxon>Pentapetalae</taxon>
        <taxon>asterids</taxon>
        <taxon>campanulids</taxon>
        <taxon>Asterales</taxon>
        <taxon>Asteraceae</taxon>
        <taxon>Asteroideae</taxon>
        <taxon>Heliantheae alliance</taxon>
        <taxon>Heliantheae</taxon>
        <taxon>Ambrosia</taxon>
    </lineage>
</organism>
<dbReference type="Proteomes" id="UP001206925">
    <property type="component" value="Unassembled WGS sequence"/>
</dbReference>